<feature type="compositionally biased region" description="Basic and acidic residues" evidence="1">
    <location>
        <begin position="1"/>
        <end position="12"/>
    </location>
</feature>
<name>A0A561F186_9ACTN</name>
<protein>
    <recommendedName>
        <fullName evidence="4">DUF1269 domain-containing protein</fullName>
    </recommendedName>
</protein>
<reference evidence="2 3" key="1">
    <citation type="submission" date="2019-06" db="EMBL/GenBank/DDBJ databases">
        <title>Sequencing the genomes of 1000 actinobacteria strains.</title>
        <authorList>
            <person name="Klenk H.-P."/>
        </authorList>
    </citation>
    <scope>NUCLEOTIDE SEQUENCE [LARGE SCALE GENOMIC DNA]</scope>
    <source>
        <strain evidence="2 3">DSM 41649</strain>
    </source>
</reference>
<gene>
    <name evidence="2" type="ORF">FB465_6824</name>
</gene>
<accession>A0A561F186</accession>
<dbReference type="EMBL" id="VIVR01000001">
    <property type="protein sequence ID" value="TWE21630.1"/>
    <property type="molecule type" value="Genomic_DNA"/>
</dbReference>
<dbReference type="AlphaFoldDB" id="A0A561F186"/>
<proteinExistence type="predicted"/>
<dbReference type="Pfam" id="PF19850">
    <property type="entry name" value="DUF6325"/>
    <property type="match status" value="1"/>
</dbReference>
<evidence type="ECO:0008006" key="4">
    <source>
        <dbReference type="Google" id="ProtNLM"/>
    </source>
</evidence>
<organism evidence="2 3">
    <name type="scientific">Kitasatospora atroaurantiaca</name>
    <dbReference type="NCBI Taxonomy" id="285545"/>
    <lineage>
        <taxon>Bacteria</taxon>
        <taxon>Bacillati</taxon>
        <taxon>Actinomycetota</taxon>
        <taxon>Actinomycetes</taxon>
        <taxon>Kitasatosporales</taxon>
        <taxon>Streptomycetaceae</taxon>
        <taxon>Kitasatospora</taxon>
    </lineage>
</organism>
<dbReference type="Proteomes" id="UP000318416">
    <property type="component" value="Unassembled WGS sequence"/>
</dbReference>
<feature type="region of interest" description="Disordered" evidence="1">
    <location>
        <begin position="1"/>
        <end position="52"/>
    </location>
</feature>
<comment type="caution">
    <text evidence="2">The sequence shown here is derived from an EMBL/GenBank/DDBJ whole genome shotgun (WGS) entry which is preliminary data.</text>
</comment>
<evidence type="ECO:0000256" key="1">
    <source>
        <dbReference type="SAM" id="MobiDB-lite"/>
    </source>
</evidence>
<evidence type="ECO:0000313" key="3">
    <source>
        <dbReference type="Proteomes" id="UP000318416"/>
    </source>
</evidence>
<sequence>MTGRRPPLDRDALGSAHCWNDEWNDEGGGDRPDPRSWAGRPTGRGADVSNEPYEPGPIDYLVVEFPGSRMTGEGLPLLVDLVDRGIIRILDLIFVKKEENGTVEGVQLVDLTGDSDYDLTVFEGVSSGLLGQDEIDDVSAILEPGSSAGILVYENVWAGPFAAALRRGGGRLVANGRIPVQEILASLDAAESKA</sequence>
<evidence type="ECO:0000313" key="2">
    <source>
        <dbReference type="EMBL" id="TWE21630.1"/>
    </source>
</evidence>
<dbReference type="InterPro" id="IPR046288">
    <property type="entry name" value="DUF6325"/>
</dbReference>
<keyword evidence="3" id="KW-1185">Reference proteome</keyword>